<sequence length="86" mass="9372">MPAPIARYYEGNKARMSLPPMDTPHDYTYSAHFVGHDPQGRVVEGKSRDLEGGEEGDLVTIAPATFGDGRVDGVRQHGSDEVTRVC</sequence>
<dbReference type="Proteomes" id="UP001519460">
    <property type="component" value="Unassembled WGS sequence"/>
</dbReference>
<gene>
    <name evidence="1" type="ORF">BaRGS_00016615</name>
</gene>
<protein>
    <submittedName>
        <fullName evidence="1">Uncharacterized protein</fullName>
    </submittedName>
</protein>
<accession>A0ABD0KYS1</accession>
<keyword evidence="2" id="KW-1185">Reference proteome</keyword>
<reference evidence="1 2" key="1">
    <citation type="journal article" date="2023" name="Sci. Data">
        <title>Genome assembly of the Korean intertidal mud-creeper Batillaria attramentaria.</title>
        <authorList>
            <person name="Patra A.K."/>
            <person name="Ho P.T."/>
            <person name="Jun S."/>
            <person name="Lee S.J."/>
            <person name="Kim Y."/>
            <person name="Won Y.J."/>
        </authorList>
    </citation>
    <scope>NUCLEOTIDE SEQUENCE [LARGE SCALE GENOMIC DNA]</scope>
    <source>
        <strain evidence="1">Wonlab-2016</strain>
    </source>
</reference>
<evidence type="ECO:0000313" key="2">
    <source>
        <dbReference type="Proteomes" id="UP001519460"/>
    </source>
</evidence>
<comment type="caution">
    <text evidence="1">The sequence shown here is derived from an EMBL/GenBank/DDBJ whole genome shotgun (WGS) entry which is preliminary data.</text>
</comment>
<dbReference type="AlphaFoldDB" id="A0ABD0KYS1"/>
<proteinExistence type="predicted"/>
<organism evidence="1 2">
    <name type="scientific">Batillaria attramentaria</name>
    <dbReference type="NCBI Taxonomy" id="370345"/>
    <lineage>
        <taxon>Eukaryota</taxon>
        <taxon>Metazoa</taxon>
        <taxon>Spiralia</taxon>
        <taxon>Lophotrochozoa</taxon>
        <taxon>Mollusca</taxon>
        <taxon>Gastropoda</taxon>
        <taxon>Caenogastropoda</taxon>
        <taxon>Sorbeoconcha</taxon>
        <taxon>Cerithioidea</taxon>
        <taxon>Batillariidae</taxon>
        <taxon>Batillaria</taxon>
    </lineage>
</organism>
<evidence type="ECO:0000313" key="1">
    <source>
        <dbReference type="EMBL" id="KAK7492141.1"/>
    </source>
</evidence>
<dbReference type="EMBL" id="JACVVK020000106">
    <property type="protein sequence ID" value="KAK7492141.1"/>
    <property type="molecule type" value="Genomic_DNA"/>
</dbReference>
<name>A0ABD0KYS1_9CAEN</name>